<organism evidence="2 3">
    <name type="scientific">Phaseolus vulgaris</name>
    <name type="common">Kidney bean</name>
    <name type="synonym">French bean</name>
    <dbReference type="NCBI Taxonomy" id="3885"/>
    <lineage>
        <taxon>Eukaryota</taxon>
        <taxon>Viridiplantae</taxon>
        <taxon>Streptophyta</taxon>
        <taxon>Embryophyta</taxon>
        <taxon>Tracheophyta</taxon>
        <taxon>Spermatophyta</taxon>
        <taxon>Magnoliopsida</taxon>
        <taxon>eudicotyledons</taxon>
        <taxon>Gunneridae</taxon>
        <taxon>Pentapetalae</taxon>
        <taxon>rosids</taxon>
        <taxon>fabids</taxon>
        <taxon>Fabales</taxon>
        <taxon>Fabaceae</taxon>
        <taxon>Papilionoideae</taxon>
        <taxon>50 kb inversion clade</taxon>
        <taxon>NPAAA clade</taxon>
        <taxon>indigoferoid/millettioid clade</taxon>
        <taxon>Phaseoleae</taxon>
        <taxon>Phaseolus</taxon>
    </lineage>
</organism>
<dbReference type="SMR" id="V7BGE0"/>
<protein>
    <submittedName>
        <fullName evidence="2">Uncharacterized protein</fullName>
    </submittedName>
</protein>
<proteinExistence type="predicted"/>
<sequence length="125" mass="14447">MRERRFRKYKSQNRVPFSIKKLSSSVNFSVFDICQTSGCKVVNSFNNQGKGTQDFTDAKIILIGGCCCCCTSFVFSFFLSLFLFFLFLVFLGYWFSQSDVDEFLFTSKSPDANKGFRFSIIIYHC</sequence>
<dbReference type="AlphaFoldDB" id="V7BGE0"/>
<dbReference type="Proteomes" id="UP000000226">
    <property type="component" value="Chromosome 7"/>
</dbReference>
<evidence type="ECO:0000313" key="3">
    <source>
        <dbReference type="Proteomes" id="UP000000226"/>
    </source>
</evidence>
<evidence type="ECO:0000256" key="1">
    <source>
        <dbReference type="SAM" id="Phobius"/>
    </source>
</evidence>
<accession>V7BGE0</accession>
<dbReference type="OrthoDB" id="10543167at2759"/>
<keyword evidence="1" id="KW-0472">Membrane</keyword>
<keyword evidence="1" id="KW-0812">Transmembrane</keyword>
<feature type="transmembrane region" description="Helical" evidence="1">
    <location>
        <begin position="60"/>
        <end position="93"/>
    </location>
</feature>
<name>V7BGE0_PHAVU</name>
<dbReference type="EMBL" id="CM002294">
    <property type="protein sequence ID" value="ESW15551.1"/>
    <property type="molecule type" value="Genomic_DNA"/>
</dbReference>
<keyword evidence="3" id="KW-1185">Reference proteome</keyword>
<gene>
    <name evidence="2" type="ORF">PHAVU_007G0816001g</name>
</gene>
<evidence type="ECO:0000313" key="2">
    <source>
        <dbReference type="EMBL" id="ESW15551.1"/>
    </source>
</evidence>
<reference evidence="3" key="1">
    <citation type="journal article" date="2014" name="Nat. Genet.">
        <title>A reference genome for common bean and genome-wide analysis of dual domestications.</title>
        <authorList>
            <person name="Schmutz J."/>
            <person name="McClean P.E."/>
            <person name="Mamidi S."/>
            <person name="Wu G.A."/>
            <person name="Cannon S.B."/>
            <person name="Grimwood J."/>
            <person name="Jenkins J."/>
            <person name="Shu S."/>
            <person name="Song Q."/>
            <person name="Chavarro C."/>
            <person name="Torres-Torres M."/>
            <person name="Geffroy V."/>
            <person name="Moghaddam S.M."/>
            <person name="Gao D."/>
            <person name="Abernathy B."/>
            <person name="Barry K."/>
            <person name="Blair M."/>
            <person name="Brick M.A."/>
            <person name="Chovatia M."/>
            <person name="Gepts P."/>
            <person name="Goodstein D.M."/>
            <person name="Gonzales M."/>
            <person name="Hellsten U."/>
            <person name="Hyten D.L."/>
            <person name="Jia G."/>
            <person name="Kelly J.D."/>
            <person name="Kudrna D."/>
            <person name="Lee R."/>
            <person name="Richard M.M."/>
            <person name="Miklas P.N."/>
            <person name="Osorno J.M."/>
            <person name="Rodrigues J."/>
            <person name="Thareau V."/>
            <person name="Urrea C.A."/>
            <person name="Wang M."/>
            <person name="Yu Y."/>
            <person name="Zhang M."/>
            <person name="Wing R.A."/>
            <person name="Cregan P.B."/>
            <person name="Rokhsar D.S."/>
            <person name="Jackson S.A."/>
        </authorList>
    </citation>
    <scope>NUCLEOTIDE SEQUENCE [LARGE SCALE GENOMIC DNA]</scope>
    <source>
        <strain evidence="3">cv. G19833</strain>
    </source>
</reference>
<dbReference type="Gramene" id="ESW15551">
    <property type="protein sequence ID" value="ESW15551"/>
    <property type="gene ID" value="PHAVU_007G0816001g"/>
</dbReference>
<keyword evidence="1" id="KW-1133">Transmembrane helix</keyword>